<sequence length="77" mass="8509">MLILSRKQGQSIVINNNIEIVISAIDGEQVKVGINAPKEVNVLRKEVFDAIQQSNRESIGTKIDLSVLKKLPNPKKS</sequence>
<evidence type="ECO:0000313" key="6">
    <source>
        <dbReference type="Proteomes" id="UP001310386"/>
    </source>
</evidence>
<dbReference type="PANTHER" id="PTHR34984:SF1">
    <property type="entry name" value="CARBON STORAGE REGULATOR"/>
    <property type="match status" value="1"/>
</dbReference>
<comment type="function">
    <text evidence="4">A translational regulator that binds mRNA to regulate translation initiation and/or mRNA stability. Usually binds in the 5'-UTR at or near the Shine-Dalgarno sequence preventing ribosome-binding, thus repressing translation. Its main target seems to be the major flagellin gene, while its function is anatagonized by FliW.</text>
</comment>
<dbReference type="SUPFAM" id="SSF117130">
    <property type="entry name" value="CsrA-like"/>
    <property type="match status" value="1"/>
</dbReference>
<dbReference type="NCBIfam" id="TIGR00202">
    <property type="entry name" value="csrA"/>
    <property type="match status" value="1"/>
</dbReference>
<dbReference type="InterPro" id="IPR036107">
    <property type="entry name" value="CsrA_sf"/>
</dbReference>
<proteinExistence type="inferred from homology"/>
<dbReference type="Gene3D" id="2.60.40.4380">
    <property type="entry name" value="Translational regulator CsrA"/>
    <property type="match status" value="1"/>
</dbReference>
<keyword evidence="2 4" id="KW-0810">Translation regulation</keyword>
<evidence type="ECO:0000256" key="3">
    <source>
        <dbReference type="ARBA" id="ARBA00022884"/>
    </source>
</evidence>
<dbReference type="HAMAP" id="MF_00167">
    <property type="entry name" value="CsrA"/>
    <property type="match status" value="1"/>
</dbReference>
<comment type="subunit">
    <text evidence="4">Homodimer; the beta-strands of each monomer intercalate to form a hydrophobic core, while the alpha-helices form wings that extend away from the core.</text>
</comment>
<dbReference type="NCBIfam" id="NF002469">
    <property type="entry name" value="PRK01712.1"/>
    <property type="match status" value="1"/>
</dbReference>
<keyword evidence="4" id="KW-0678">Repressor</keyword>
<evidence type="ECO:0000256" key="1">
    <source>
        <dbReference type="ARBA" id="ARBA00022490"/>
    </source>
</evidence>
<dbReference type="PANTHER" id="PTHR34984">
    <property type="entry name" value="CARBON STORAGE REGULATOR"/>
    <property type="match status" value="1"/>
</dbReference>
<accession>A0ABU5ZML7</accession>
<dbReference type="InterPro" id="IPR003751">
    <property type="entry name" value="CsrA"/>
</dbReference>
<dbReference type="Pfam" id="PF02599">
    <property type="entry name" value="CsrA"/>
    <property type="match status" value="1"/>
</dbReference>
<dbReference type="Proteomes" id="UP001310386">
    <property type="component" value="Unassembled WGS sequence"/>
</dbReference>
<dbReference type="RefSeq" id="WP_371754468.1">
    <property type="nucleotide sequence ID" value="NZ_JAYJLD010000016.1"/>
</dbReference>
<keyword evidence="4" id="KW-1005">Bacterial flagellum biogenesis</keyword>
<name>A0ABU5ZML7_9BACL</name>
<organism evidence="5 6">
    <name type="scientific">Ferviditalea candida</name>
    <dbReference type="NCBI Taxonomy" id="3108399"/>
    <lineage>
        <taxon>Bacteria</taxon>
        <taxon>Bacillati</taxon>
        <taxon>Bacillota</taxon>
        <taxon>Bacilli</taxon>
        <taxon>Bacillales</taxon>
        <taxon>Paenibacillaceae</taxon>
        <taxon>Ferviditalea</taxon>
    </lineage>
</organism>
<gene>
    <name evidence="4 5" type="primary">csrA</name>
    <name evidence="5" type="ORF">VF724_11805</name>
</gene>
<evidence type="ECO:0000313" key="5">
    <source>
        <dbReference type="EMBL" id="MEB3102345.1"/>
    </source>
</evidence>
<keyword evidence="3 4" id="KW-0694">RNA-binding</keyword>
<keyword evidence="1 4" id="KW-0963">Cytoplasm</keyword>
<comment type="similarity">
    <text evidence="4">Belongs to the CsrA/RsmA family.</text>
</comment>
<evidence type="ECO:0000256" key="2">
    <source>
        <dbReference type="ARBA" id="ARBA00022845"/>
    </source>
</evidence>
<reference evidence="5" key="1">
    <citation type="submission" date="2023-12" db="EMBL/GenBank/DDBJ databases">
        <title>Fervidustalea candida gen. nov., sp. nov., a novel member of the family Paenibacillaceae isolated from a geothermal area.</title>
        <authorList>
            <person name="Li W.-J."/>
            <person name="Jiao J.-Y."/>
            <person name="Chen Y."/>
        </authorList>
    </citation>
    <scope>NUCLEOTIDE SEQUENCE</scope>
    <source>
        <strain evidence="5">SYSU GA230002</strain>
    </source>
</reference>
<comment type="subcellular location">
    <subcellularLocation>
        <location evidence="4">Cytoplasm</location>
    </subcellularLocation>
</comment>
<comment type="caution">
    <text evidence="5">The sequence shown here is derived from an EMBL/GenBank/DDBJ whole genome shotgun (WGS) entry which is preliminary data.</text>
</comment>
<keyword evidence="6" id="KW-1185">Reference proteome</keyword>
<dbReference type="EMBL" id="JAYJLD010000016">
    <property type="protein sequence ID" value="MEB3102345.1"/>
    <property type="molecule type" value="Genomic_DNA"/>
</dbReference>
<evidence type="ECO:0000256" key="4">
    <source>
        <dbReference type="HAMAP-Rule" id="MF_00167"/>
    </source>
</evidence>
<protein>
    <recommendedName>
        <fullName evidence="4">Translational regulator CsrA</fullName>
    </recommendedName>
</protein>